<comment type="similarity">
    <text evidence="2">Belongs to the RecX family.</text>
</comment>
<dbReference type="GO" id="GO:0005737">
    <property type="term" value="C:cytoplasm"/>
    <property type="evidence" value="ECO:0007669"/>
    <property type="project" value="UniProtKB-SubCell"/>
</dbReference>
<reference evidence="6 7" key="1">
    <citation type="submission" date="2015-02" db="EMBL/GenBank/DDBJ databases">
        <title>Single-cell genomics of uncultivated deep-branching MTB reveals a conserved set of magnetosome genes.</title>
        <authorList>
            <person name="Kolinko S."/>
            <person name="Richter M."/>
            <person name="Glockner F.O."/>
            <person name="Brachmann A."/>
            <person name="Schuler D."/>
        </authorList>
    </citation>
    <scope>NUCLEOTIDE SEQUENCE [LARGE SCALE GENOMIC DNA]</scope>
    <source>
        <strain evidence="6">TM-1</strain>
    </source>
</reference>
<protein>
    <recommendedName>
        <fullName evidence="3">Regulatory protein RecX</fullName>
    </recommendedName>
</protein>
<comment type="subcellular location">
    <subcellularLocation>
        <location evidence="1">Cytoplasm</location>
    </subcellularLocation>
</comment>
<keyword evidence="7" id="KW-1185">Reference proteome</keyword>
<sequence length="96" mass="11309">MLLSHCEGSRYLGAFACKEELRARGVDRQIIDELVFNDQGEIEKALKIVAKKTRHLKKFPFYVRLKKVYELLSRKGFDNSTITQVIKQYKEDEKEE</sequence>
<evidence type="ECO:0000256" key="2">
    <source>
        <dbReference type="ARBA" id="ARBA00009695"/>
    </source>
</evidence>
<dbReference type="InterPro" id="IPR053925">
    <property type="entry name" value="RecX_HTH_3rd"/>
</dbReference>
<accession>A0A0F3GKK4</accession>
<evidence type="ECO:0000313" key="7">
    <source>
        <dbReference type="Proteomes" id="UP000033423"/>
    </source>
</evidence>
<dbReference type="InterPro" id="IPR036388">
    <property type="entry name" value="WH-like_DNA-bd_sf"/>
</dbReference>
<dbReference type="EMBL" id="LACI01002298">
    <property type="protein sequence ID" value="KJU82489.1"/>
    <property type="molecule type" value="Genomic_DNA"/>
</dbReference>
<evidence type="ECO:0000259" key="5">
    <source>
        <dbReference type="Pfam" id="PF21981"/>
    </source>
</evidence>
<gene>
    <name evidence="6" type="ORF">MBAV_005318</name>
</gene>
<dbReference type="Gene3D" id="1.10.10.10">
    <property type="entry name" value="Winged helix-like DNA-binding domain superfamily/Winged helix DNA-binding domain"/>
    <property type="match status" value="1"/>
</dbReference>
<dbReference type="Pfam" id="PF21981">
    <property type="entry name" value="RecX_HTH3"/>
    <property type="match status" value="1"/>
</dbReference>
<evidence type="ECO:0000313" key="6">
    <source>
        <dbReference type="EMBL" id="KJU82489.1"/>
    </source>
</evidence>
<dbReference type="Proteomes" id="UP000033423">
    <property type="component" value="Unassembled WGS sequence"/>
</dbReference>
<feature type="domain" description="RecX third three-helical" evidence="5">
    <location>
        <begin position="41"/>
        <end position="86"/>
    </location>
</feature>
<evidence type="ECO:0000256" key="4">
    <source>
        <dbReference type="ARBA" id="ARBA00022490"/>
    </source>
</evidence>
<dbReference type="AlphaFoldDB" id="A0A0F3GKK4"/>
<proteinExistence type="inferred from homology"/>
<comment type="caution">
    <text evidence="6">The sequence shown here is derived from an EMBL/GenBank/DDBJ whole genome shotgun (WGS) entry which is preliminary data.</text>
</comment>
<evidence type="ECO:0000256" key="1">
    <source>
        <dbReference type="ARBA" id="ARBA00004496"/>
    </source>
</evidence>
<organism evidence="6 7">
    <name type="scientific">Candidatus Magnetobacterium bavaricum</name>
    <dbReference type="NCBI Taxonomy" id="29290"/>
    <lineage>
        <taxon>Bacteria</taxon>
        <taxon>Pseudomonadati</taxon>
        <taxon>Nitrospirota</taxon>
        <taxon>Thermodesulfovibrionia</taxon>
        <taxon>Thermodesulfovibrionales</taxon>
        <taxon>Candidatus Magnetobacteriaceae</taxon>
        <taxon>Candidatus Magnetobacterium</taxon>
    </lineage>
</organism>
<keyword evidence="4" id="KW-0963">Cytoplasm</keyword>
<name>A0A0F3GKK4_9BACT</name>
<evidence type="ECO:0000256" key="3">
    <source>
        <dbReference type="ARBA" id="ARBA00018111"/>
    </source>
</evidence>